<dbReference type="OrthoDB" id="4062651at2759"/>
<gene>
    <name evidence="2" type="ORF">BJ875DRAFT_481186</name>
</gene>
<dbReference type="GO" id="GO:0005524">
    <property type="term" value="F:ATP binding"/>
    <property type="evidence" value="ECO:0007669"/>
    <property type="project" value="InterPro"/>
</dbReference>
<comment type="caution">
    <text evidence="2">The sequence shown here is derived from an EMBL/GenBank/DDBJ whole genome shotgun (WGS) entry which is preliminary data.</text>
</comment>
<protein>
    <recommendedName>
        <fullName evidence="1">Protein kinase domain-containing protein</fullName>
    </recommendedName>
</protein>
<evidence type="ECO:0000313" key="2">
    <source>
        <dbReference type="EMBL" id="KAG9237548.1"/>
    </source>
</evidence>
<dbReference type="Proteomes" id="UP000824998">
    <property type="component" value="Unassembled WGS sequence"/>
</dbReference>
<evidence type="ECO:0000313" key="3">
    <source>
        <dbReference type="Proteomes" id="UP000824998"/>
    </source>
</evidence>
<dbReference type="PROSITE" id="PS50011">
    <property type="entry name" value="PROTEIN_KINASE_DOM"/>
    <property type="match status" value="1"/>
</dbReference>
<dbReference type="SUPFAM" id="SSF56112">
    <property type="entry name" value="Protein kinase-like (PK-like)"/>
    <property type="match status" value="1"/>
</dbReference>
<feature type="domain" description="Protein kinase" evidence="1">
    <location>
        <begin position="1"/>
        <end position="104"/>
    </location>
</feature>
<evidence type="ECO:0000259" key="1">
    <source>
        <dbReference type="PROSITE" id="PS50011"/>
    </source>
</evidence>
<reference evidence="2" key="1">
    <citation type="journal article" date="2021" name="IMA Fungus">
        <title>Genomic characterization of three marine fungi, including Emericellopsis atlantica sp. nov. with signatures of a generalist lifestyle and marine biomass degradation.</title>
        <authorList>
            <person name="Hagestad O.C."/>
            <person name="Hou L."/>
            <person name="Andersen J.H."/>
            <person name="Hansen E.H."/>
            <person name="Altermark B."/>
            <person name="Li C."/>
            <person name="Kuhnert E."/>
            <person name="Cox R.J."/>
            <person name="Crous P.W."/>
            <person name="Spatafora J.W."/>
            <person name="Lail K."/>
            <person name="Amirebrahimi M."/>
            <person name="Lipzen A."/>
            <person name="Pangilinan J."/>
            <person name="Andreopoulos W."/>
            <person name="Hayes R.D."/>
            <person name="Ng V."/>
            <person name="Grigoriev I.V."/>
            <person name="Jackson S.A."/>
            <person name="Sutton T.D.S."/>
            <person name="Dobson A.D.W."/>
            <person name="Rama T."/>
        </authorList>
    </citation>
    <scope>NUCLEOTIDE SEQUENCE</scope>
    <source>
        <strain evidence="2">TRa018bII</strain>
    </source>
</reference>
<dbReference type="GO" id="GO:0004672">
    <property type="term" value="F:protein kinase activity"/>
    <property type="evidence" value="ECO:0007669"/>
    <property type="project" value="InterPro"/>
</dbReference>
<proteinExistence type="predicted"/>
<dbReference type="InterPro" id="IPR000719">
    <property type="entry name" value="Prot_kinase_dom"/>
</dbReference>
<keyword evidence="3" id="KW-1185">Reference proteome</keyword>
<dbReference type="Gene3D" id="1.10.510.10">
    <property type="entry name" value="Transferase(Phosphotransferase) domain 1"/>
    <property type="match status" value="1"/>
</dbReference>
<sequence length="104" mass="11618">MDLRVPNIVGLWSRRERGSKRVGILEDYSYNRGLIALRDVDGDELLKASTAMKEKWAKQISETVEKLHEMGVVWGDGKADDVLVKGVTDDAWLIDFGGVIRMAG</sequence>
<dbReference type="AlphaFoldDB" id="A0A9P7YPH5"/>
<name>A0A9P7YPH5_9HELO</name>
<dbReference type="EMBL" id="MU251384">
    <property type="protein sequence ID" value="KAG9237548.1"/>
    <property type="molecule type" value="Genomic_DNA"/>
</dbReference>
<dbReference type="InterPro" id="IPR011009">
    <property type="entry name" value="Kinase-like_dom_sf"/>
</dbReference>
<organism evidence="2 3">
    <name type="scientific">Amylocarpus encephaloides</name>
    <dbReference type="NCBI Taxonomy" id="45428"/>
    <lineage>
        <taxon>Eukaryota</taxon>
        <taxon>Fungi</taxon>
        <taxon>Dikarya</taxon>
        <taxon>Ascomycota</taxon>
        <taxon>Pezizomycotina</taxon>
        <taxon>Leotiomycetes</taxon>
        <taxon>Helotiales</taxon>
        <taxon>Helotiales incertae sedis</taxon>
        <taxon>Amylocarpus</taxon>
    </lineage>
</organism>
<accession>A0A9P7YPH5</accession>